<accession>A0A3G2HY52</accession>
<dbReference type="EMBL" id="CP032153">
    <property type="protein sequence ID" value="AYN22005.1"/>
    <property type="molecule type" value="Genomic_DNA"/>
</dbReference>
<dbReference type="KEGG" id="aaqu:D3M96_16580"/>
<organism evidence="1 2">
    <name type="scientific">Alcaligenes aquatilis</name>
    <dbReference type="NCBI Taxonomy" id="323284"/>
    <lineage>
        <taxon>Bacteria</taxon>
        <taxon>Pseudomonadati</taxon>
        <taxon>Pseudomonadota</taxon>
        <taxon>Betaproteobacteria</taxon>
        <taxon>Burkholderiales</taxon>
        <taxon>Alcaligenaceae</taxon>
        <taxon>Alcaligenes</taxon>
    </lineage>
</organism>
<gene>
    <name evidence="1" type="ORF">D3M96_16580</name>
</gene>
<name>A0A3G2HY52_9BURK</name>
<sequence length="92" mass="10509">MNHDHPNSSDNPEFDAPYHVKRAIKIVGNGALLAEKLGVTAVTISDWSSGKRPVPIIRCVEIEELTCNEVTRKQLRPEDWYQIWPDLRDKKA</sequence>
<protein>
    <recommendedName>
        <fullName evidence="3">Helix-turn-helix domain-containing protein</fullName>
    </recommendedName>
</protein>
<dbReference type="Gene3D" id="1.10.260.40">
    <property type="entry name" value="lambda repressor-like DNA-binding domains"/>
    <property type="match status" value="1"/>
</dbReference>
<dbReference type="RefSeq" id="WP_080655548.1">
    <property type="nucleotide sequence ID" value="NZ_CP032153.1"/>
</dbReference>
<dbReference type="GeneID" id="96776346"/>
<dbReference type="InterPro" id="IPR031856">
    <property type="entry name" value="YdaS_toxin-like"/>
</dbReference>
<evidence type="ECO:0008006" key="3">
    <source>
        <dbReference type="Google" id="ProtNLM"/>
    </source>
</evidence>
<evidence type="ECO:0000313" key="2">
    <source>
        <dbReference type="Proteomes" id="UP000268070"/>
    </source>
</evidence>
<dbReference type="CDD" id="cd00093">
    <property type="entry name" value="HTH_XRE"/>
    <property type="match status" value="1"/>
</dbReference>
<dbReference type="InterPro" id="IPR001387">
    <property type="entry name" value="Cro/C1-type_HTH"/>
</dbReference>
<reference evidence="1 2" key="1">
    <citation type="submission" date="2018-09" db="EMBL/GenBank/DDBJ databases">
        <title>Complete genome sequence of the hydrocarbonoclastic bacterium Alcaligenes aquatilis QD168, isolated from a crude-oil polluted marine sediment of Central Chile.</title>
        <authorList>
            <person name="Duran R.E."/>
            <person name="Barra B."/>
            <person name="Salva-Serra F."/>
            <person name="Mendez V."/>
            <person name="Moore E.R.B."/>
            <person name="Seeger M."/>
        </authorList>
    </citation>
    <scope>NUCLEOTIDE SEQUENCE [LARGE SCALE GENOMIC DNA]</scope>
    <source>
        <strain evidence="1 2">QD168</strain>
    </source>
</reference>
<dbReference type="GO" id="GO:0003677">
    <property type="term" value="F:DNA binding"/>
    <property type="evidence" value="ECO:0007669"/>
    <property type="project" value="InterPro"/>
</dbReference>
<dbReference type="OrthoDB" id="6446140at2"/>
<dbReference type="SUPFAM" id="SSF47413">
    <property type="entry name" value="lambda repressor-like DNA-binding domains"/>
    <property type="match status" value="1"/>
</dbReference>
<dbReference type="InterPro" id="IPR010982">
    <property type="entry name" value="Lambda_DNA-bd_dom_sf"/>
</dbReference>
<dbReference type="Proteomes" id="UP000268070">
    <property type="component" value="Chromosome"/>
</dbReference>
<dbReference type="AlphaFoldDB" id="A0A3G2HY52"/>
<evidence type="ECO:0000313" key="1">
    <source>
        <dbReference type="EMBL" id="AYN22005.1"/>
    </source>
</evidence>
<dbReference type="Pfam" id="PF15943">
    <property type="entry name" value="YdaS_toxin"/>
    <property type="match status" value="1"/>
</dbReference>
<proteinExistence type="predicted"/>